<dbReference type="EMBL" id="JAKEKT020000040">
    <property type="protein sequence ID" value="KAL1641421.1"/>
    <property type="molecule type" value="Genomic_DNA"/>
</dbReference>
<evidence type="ECO:0000313" key="1">
    <source>
        <dbReference type="EMBL" id="KAL1641421.1"/>
    </source>
</evidence>
<protein>
    <submittedName>
        <fullName evidence="1">Uncharacterized protein</fullName>
    </submittedName>
</protein>
<gene>
    <name evidence="1" type="ORF">SLS58_006123</name>
</gene>
<keyword evidence="2" id="KW-1185">Reference proteome</keyword>
<name>A0ABR3TP20_9PEZI</name>
<reference evidence="1 2" key="1">
    <citation type="journal article" date="2023" name="Plant Dis.">
        <title>First Report of Diplodia intermedia Causing Canker and Dieback Diseases on Apple Trees in Canada.</title>
        <authorList>
            <person name="Ellouze W."/>
            <person name="Ilyukhin E."/>
            <person name="Sulman M."/>
            <person name="Ali S."/>
        </authorList>
    </citation>
    <scope>NUCLEOTIDE SEQUENCE [LARGE SCALE GENOMIC DNA]</scope>
    <source>
        <strain evidence="1 2">M45-28</strain>
    </source>
</reference>
<dbReference type="Proteomes" id="UP001521184">
    <property type="component" value="Unassembled WGS sequence"/>
</dbReference>
<accession>A0ABR3TP20</accession>
<proteinExistence type="predicted"/>
<evidence type="ECO:0000313" key="2">
    <source>
        <dbReference type="Proteomes" id="UP001521184"/>
    </source>
</evidence>
<organism evidence="1 2">
    <name type="scientific">Diplodia intermedia</name>
    <dbReference type="NCBI Taxonomy" id="856260"/>
    <lineage>
        <taxon>Eukaryota</taxon>
        <taxon>Fungi</taxon>
        <taxon>Dikarya</taxon>
        <taxon>Ascomycota</taxon>
        <taxon>Pezizomycotina</taxon>
        <taxon>Dothideomycetes</taxon>
        <taxon>Dothideomycetes incertae sedis</taxon>
        <taxon>Botryosphaeriales</taxon>
        <taxon>Botryosphaeriaceae</taxon>
        <taxon>Diplodia</taxon>
    </lineage>
</organism>
<sequence>MSYPYRKDPVEGKPAISLAEMGAEDRVIETLMDTTQFSGPWTREGELVFRRFATKPTDPSVECVYKVFHLVDGAEHFLAESEPKSNPWDAAHDLSEVVYYATPRKNPHLFPGHLDAVI</sequence>
<comment type="caution">
    <text evidence="1">The sequence shown here is derived from an EMBL/GenBank/DDBJ whole genome shotgun (WGS) entry which is preliminary data.</text>
</comment>